<gene>
    <name evidence="1" type="ORF">H4C44_11855</name>
</gene>
<dbReference type="AlphaFoldDB" id="A0A7W2PT47"/>
<reference evidence="1 2" key="1">
    <citation type="submission" date="2020-07" db="EMBL/GenBank/DDBJ databases">
        <title>Diversity of carbapenemase encoding genes among Pseudomonas putida group clinical isolates in a tertiary Brazilian hospital.</title>
        <authorList>
            <person name="Alberto-Lei F."/>
            <person name="Nodari C.S."/>
            <person name="Streling A.P."/>
            <person name="Paulino J.T."/>
            <person name="Bessa-Neto F.O."/>
            <person name="Cayo R."/>
            <person name="Gales A.C."/>
        </authorList>
    </citation>
    <scope>NUCLEOTIDE SEQUENCE [LARGE SCALE GENOMIC DNA]</scope>
    <source>
        <strain evidence="1 2">14535</strain>
    </source>
</reference>
<protein>
    <submittedName>
        <fullName evidence="1">IS3 family transposase</fullName>
    </submittedName>
</protein>
<evidence type="ECO:0000313" key="2">
    <source>
        <dbReference type="Proteomes" id="UP000556620"/>
    </source>
</evidence>
<evidence type="ECO:0000313" key="1">
    <source>
        <dbReference type="EMBL" id="MBA6059869.1"/>
    </source>
</evidence>
<feature type="non-terminal residue" evidence="1">
    <location>
        <position position="1"/>
    </location>
</feature>
<organism evidence="1 2">
    <name type="scientific">Pseudomonas juntendi</name>
    <dbReference type="NCBI Taxonomy" id="2666183"/>
    <lineage>
        <taxon>Bacteria</taxon>
        <taxon>Pseudomonadati</taxon>
        <taxon>Pseudomonadota</taxon>
        <taxon>Gammaproteobacteria</taxon>
        <taxon>Pseudomonadales</taxon>
        <taxon>Pseudomonadaceae</taxon>
        <taxon>Pseudomonas</taxon>
    </lineage>
</organism>
<proteinExistence type="predicted"/>
<comment type="caution">
    <text evidence="1">The sequence shown here is derived from an EMBL/GenBank/DDBJ whole genome shotgun (WGS) entry which is preliminary data.</text>
</comment>
<dbReference type="EMBL" id="JACGCU010000017">
    <property type="protein sequence ID" value="MBA6059869.1"/>
    <property type="molecule type" value="Genomic_DNA"/>
</dbReference>
<dbReference type="Proteomes" id="UP000556620">
    <property type="component" value="Unassembled WGS sequence"/>
</dbReference>
<accession>A0A7W2PT47</accession>
<name>A0A7W2PT47_9PSED</name>
<sequence length="54" mass="6235">ALKSEWMPAGGYETEAQARVDIQAYLMRYNLKRLHSYNGYETPVAMEEKLKIAV</sequence>